<comment type="similarity">
    <text evidence="3 14">Belongs to the phosphohexose mutase family.</text>
</comment>
<dbReference type="PANTHER" id="PTHR45955">
    <property type="entry name" value="PHOSPHOACETYLGLUCOSAMINE MUTASE"/>
    <property type="match status" value="1"/>
</dbReference>
<evidence type="ECO:0000256" key="8">
    <source>
        <dbReference type="ARBA" id="ARBA00023235"/>
    </source>
</evidence>
<comment type="function">
    <text evidence="14">Catalyzes the conversion of GlcNAc-6-P into GlcNAc-1-P during the synthesis of uridine diphosphate/UDP-GlcNAc, a sugar nucleotide critical to multiple glycosylation pathways including protein N- and O-glycosylation.</text>
</comment>
<keyword evidence="5" id="KW-0597">Phosphoprotein</keyword>
<dbReference type="CDD" id="cd03086">
    <property type="entry name" value="PGM3"/>
    <property type="match status" value="1"/>
</dbReference>
<evidence type="ECO:0000256" key="17">
    <source>
        <dbReference type="PIRSR" id="PIRSR016408-3"/>
    </source>
</evidence>
<evidence type="ECO:0000256" key="10">
    <source>
        <dbReference type="ARBA" id="ARBA00023316"/>
    </source>
</evidence>
<keyword evidence="8 14" id="KW-0413">Isomerase</keyword>
<dbReference type="Pfam" id="PF00408">
    <property type="entry name" value="PGM_PMM_IV"/>
    <property type="match status" value="1"/>
</dbReference>
<evidence type="ECO:0000256" key="15">
    <source>
        <dbReference type="PIRSR" id="PIRSR016408-1"/>
    </source>
</evidence>
<sequence length="503" mass="54867">MFRMGLLAALRSRSKESSAIGLMITASHNAEPDNGVKLIDPMGEMLDQRWESIATELVNVPNSALQEQLDKIVMFSGANVTSPALVFVGRDTRPSGPHLSEASITGVEAYSGKVVDFGIVSTPMLHYFVALHNSTQSENEPQPDHLRTAYFNKLSLSFIDLQKGQTTSGNYSAELDFDGANGVGAIIMKEFSKHIGSKLKVNVYNDSTDVRGKLNYMCGADYVKTNQKAPEGLPRIPNRRCVSVDGDADRIVYFYTDADGKFHLLDGDRIATLVASYLMDLVRESGLSIELGLVQTAYANGNSTRYIAEMLKIPVACVSTGVKHLHHRALDYDIGVYFEANGHGTIVFSSKAKQIIAKAVKDEKAAMRLERVVDVINETVGDALSDMFLVESILAARGWNLSDWEAAYTDLPSRMLKVVVKDRNLVQTTDAERKCTAPAGLQRAIDELVKETPYGRAFVRPSGTEDIVRVYAEASTQEAADLLATKVAQAVFDLSGGVGTKPN</sequence>
<evidence type="ECO:0000256" key="9">
    <source>
        <dbReference type="ARBA" id="ARBA00023277"/>
    </source>
</evidence>
<feature type="binding site" evidence="16">
    <location>
        <begin position="339"/>
        <end position="341"/>
    </location>
    <ligand>
        <name>substrate</name>
    </ligand>
</feature>
<dbReference type="Gene3D" id="3.40.120.10">
    <property type="entry name" value="Alpha-D-Glucose-1,6-Bisphosphate, subunit A, domain 3"/>
    <property type="match status" value="2"/>
</dbReference>
<dbReference type="EMBL" id="JBFDAA010000004">
    <property type="protein sequence ID" value="KAL1137597.1"/>
    <property type="molecule type" value="Genomic_DNA"/>
</dbReference>
<organism evidence="22 23">
    <name type="scientific">Ranatra chinensis</name>
    <dbReference type="NCBI Taxonomy" id="642074"/>
    <lineage>
        <taxon>Eukaryota</taxon>
        <taxon>Metazoa</taxon>
        <taxon>Ecdysozoa</taxon>
        <taxon>Arthropoda</taxon>
        <taxon>Hexapoda</taxon>
        <taxon>Insecta</taxon>
        <taxon>Pterygota</taxon>
        <taxon>Neoptera</taxon>
        <taxon>Paraneoptera</taxon>
        <taxon>Hemiptera</taxon>
        <taxon>Heteroptera</taxon>
        <taxon>Panheteroptera</taxon>
        <taxon>Nepomorpha</taxon>
        <taxon>Nepidae</taxon>
        <taxon>Ranatrinae</taxon>
        <taxon>Ranatra</taxon>
    </lineage>
</organism>
<dbReference type="FunFam" id="3.40.120.10:FF:000023">
    <property type="entry name" value="Phosphoacetylglucosamine mutase"/>
    <property type="match status" value="1"/>
</dbReference>
<dbReference type="AlphaFoldDB" id="A0ABD0YNR1"/>
<comment type="caution">
    <text evidence="22">The sequence shown here is derived from an EMBL/GenBank/DDBJ whole genome shotgun (WGS) entry which is preliminary data.</text>
</comment>
<reference evidence="22 23" key="1">
    <citation type="submission" date="2024-07" db="EMBL/GenBank/DDBJ databases">
        <title>Chromosome-level genome assembly of the water stick insect Ranatra chinensis (Heteroptera: Nepidae).</title>
        <authorList>
            <person name="Liu X."/>
        </authorList>
    </citation>
    <scope>NUCLEOTIDE SEQUENCE [LARGE SCALE GENOMIC DNA]</scope>
    <source>
        <strain evidence="22">Cailab_2021Rc</strain>
        <tissue evidence="22">Muscle</tissue>
    </source>
</reference>
<feature type="domain" description="Alpha-D-phosphohexomutase alpha/beta/alpha" evidence="19">
    <location>
        <begin position="18"/>
        <end position="49"/>
    </location>
</feature>
<dbReference type="InterPro" id="IPR016055">
    <property type="entry name" value="A-D-PHexomutase_a/b/a-I/II/III"/>
</dbReference>
<dbReference type="EC" id="5.4.2.3" evidence="4 14"/>
<feature type="binding site" evidence="17">
    <location>
        <position position="247"/>
    </location>
    <ligand>
        <name>Mg(2+)</name>
        <dbReference type="ChEBI" id="CHEBI:18420"/>
    </ligand>
</feature>
<comment type="cofactor">
    <cofactor evidence="14 17">
        <name>Mg(2+)</name>
        <dbReference type="ChEBI" id="CHEBI:18420"/>
    </cofactor>
    <text evidence="14 17">Binds 1 Mg(2+) ion per subunit.</text>
</comment>
<dbReference type="Proteomes" id="UP001558652">
    <property type="component" value="Unassembled WGS sequence"/>
</dbReference>
<keyword evidence="6 14" id="KW-0479">Metal-binding</keyword>
<evidence type="ECO:0000256" key="5">
    <source>
        <dbReference type="ARBA" id="ARBA00022553"/>
    </source>
</evidence>
<dbReference type="InterPro" id="IPR016657">
    <property type="entry name" value="PAGM"/>
</dbReference>
<feature type="domain" description="Phosphoacetylglucosamine mutase AMG1" evidence="20">
    <location>
        <begin position="266"/>
        <end position="399"/>
    </location>
</feature>
<dbReference type="PANTHER" id="PTHR45955:SF1">
    <property type="entry name" value="PHOSPHOACETYLGLUCOSAMINE MUTASE"/>
    <property type="match status" value="1"/>
</dbReference>
<evidence type="ECO:0000313" key="22">
    <source>
        <dbReference type="EMBL" id="KAL1137597.1"/>
    </source>
</evidence>
<evidence type="ECO:0000256" key="11">
    <source>
        <dbReference type="ARBA" id="ARBA00031926"/>
    </source>
</evidence>
<accession>A0ABD0YNR1</accession>
<dbReference type="GO" id="GO:0071555">
    <property type="term" value="P:cell wall organization"/>
    <property type="evidence" value="ECO:0007669"/>
    <property type="project" value="UniProtKB-KW"/>
</dbReference>
<evidence type="ECO:0000313" key="23">
    <source>
        <dbReference type="Proteomes" id="UP001558652"/>
    </source>
</evidence>
<evidence type="ECO:0000259" key="18">
    <source>
        <dbReference type="Pfam" id="PF00408"/>
    </source>
</evidence>
<comment type="function">
    <text evidence="13">Catalyzes the conversion of GlcNAc-6-P into GlcNAc-1-P during the synthesis of uridine diphosphate/UDP-GlcNAc, which is a biosynthetic precursor of chitin and also supplies the amino sugars for N-linked oligosaccharides of glycoproteins.</text>
</comment>
<dbReference type="GO" id="GO:0046872">
    <property type="term" value="F:metal ion binding"/>
    <property type="evidence" value="ECO:0007669"/>
    <property type="project" value="UniProtKB-KW"/>
</dbReference>
<comment type="catalytic activity">
    <reaction evidence="1 14">
        <text>N-acetyl-alpha-D-glucosamine 1-phosphate = N-acetyl-D-glucosamine 6-phosphate</text>
        <dbReference type="Rhea" id="RHEA:23804"/>
        <dbReference type="ChEBI" id="CHEBI:57513"/>
        <dbReference type="ChEBI" id="CHEBI:57776"/>
        <dbReference type="EC" id="5.4.2.3"/>
    </reaction>
</comment>
<dbReference type="InterPro" id="IPR005844">
    <property type="entry name" value="A-D-PHexomutase_a/b/a-I"/>
</dbReference>
<dbReference type="SUPFAM" id="SSF55957">
    <property type="entry name" value="Phosphoglucomutase, C-terminal domain"/>
    <property type="match status" value="1"/>
</dbReference>
<evidence type="ECO:0000256" key="16">
    <source>
        <dbReference type="PIRSR" id="PIRSR016408-2"/>
    </source>
</evidence>
<comment type="pathway">
    <text evidence="2 14">Nucleotide-sugar biosynthesis; UDP-N-acetyl-alpha-D-glucosamine biosynthesis; N-acetyl-alpha-D-glucosamine 1-phosphate from alpha-D-glucosamine 6-phosphate (route I): step 2/2.</text>
</comment>
<feature type="binding site" evidence="16">
    <location>
        <begin position="460"/>
        <end position="464"/>
    </location>
    <ligand>
        <name>substrate</name>
    </ligand>
</feature>
<evidence type="ECO:0000256" key="6">
    <source>
        <dbReference type="ARBA" id="ARBA00022723"/>
    </source>
</evidence>
<evidence type="ECO:0000259" key="20">
    <source>
        <dbReference type="Pfam" id="PF21404"/>
    </source>
</evidence>
<feature type="domain" description="Phosphoacetylglucosamine mutase AMG1" evidence="21">
    <location>
        <begin position="175"/>
        <end position="252"/>
    </location>
</feature>
<dbReference type="Pfam" id="PF21405">
    <property type="entry name" value="AMG1_II"/>
    <property type="match status" value="1"/>
</dbReference>
<protein>
    <recommendedName>
        <fullName evidence="4 14">Phosphoacetylglucosamine mutase</fullName>
        <shortName evidence="14">PAGM</shortName>
        <ecNumber evidence="4 14">5.4.2.3</ecNumber>
    </recommendedName>
    <alternativeName>
        <fullName evidence="12 14">Acetylglucosamine phosphomutase</fullName>
    </alternativeName>
    <alternativeName>
        <fullName evidence="11 14">N-acetylglucosamine-phosphate mutase</fullName>
    </alternativeName>
</protein>
<dbReference type="InterPro" id="IPR049023">
    <property type="entry name" value="AMG1_II"/>
</dbReference>
<evidence type="ECO:0000256" key="1">
    <source>
        <dbReference type="ARBA" id="ARBA00000558"/>
    </source>
</evidence>
<dbReference type="GO" id="GO:0006048">
    <property type="term" value="P:UDP-N-acetylglucosamine biosynthetic process"/>
    <property type="evidence" value="ECO:0007669"/>
    <property type="project" value="UniProtKB-UniRule"/>
</dbReference>
<feature type="active site" description="Phosphoserine intermediate" evidence="15">
    <location>
        <position position="27"/>
    </location>
</feature>
<dbReference type="Pfam" id="PF02878">
    <property type="entry name" value="PGM_PMM_I"/>
    <property type="match status" value="2"/>
</dbReference>
<dbReference type="PIRSF" id="PIRSF016408">
    <property type="entry name" value="PAGM"/>
    <property type="match status" value="1"/>
</dbReference>
<evidence type="ECO:0000256" key="12">
    <source>
        <dbReference type="ARBA" id="ARBA00032065"/>
    </source>
</evidence>
<evidence type="ECO:0000259" key="19">
    <source>
        <dbReference type="Pfam" id="PF02878"/>
    </source>
</evidence>
<evidence type="ECO:0000256" key="2">
    <source>
        <dbReference type="ARBA" id="ARBA00004865"/>
    </source>
</evidence>
<keyword evidence="9" id="KW-0119">Carbohydrate metabolism</keyword>
<evidence type="ECO:0000256" key="7">
    <source>
        <dbReference type="ARBA" id="ARBA00022842"/>
    </source>
</evidence>
<feature type="binding site" evidence="17">
    <location>
        <position position="249"/>
    </location>
    <ligand>
        <name>Mg(2+)</name>
        <dbReference type="ChEBI" id="CHEBI:18420"/>
    </ligand>
</feature>
<feature type="binding site" description="via phosphate group" evidence="17">
    <location>
        <position position="27"/>
    </location>
    <ligand>
        <name>Mg(2+)</name>
        <dbReference type="ChEBI" id="CHEBI:18420"/>
    </ligand>
</feature>
<feature type="binding site" evidence="16">
    <location>
        <position position="469"/>
    </location>
    <ligand>
        <name>substrate</name>
    </ligand>
</feature>
<keyword evidence="10" id="KW-0961">Cell wall biogenesis/degradation</keyword>
<dbReference type="SUPFAM" id="SSF53738">
    <property type="entry name" value="Phosphoglucomutase, first 3 domains"/>
    <property type="match status" value="3"/>
</dbReference>
<evidence type="ECO:0000256" key="13">
    <source>
        <dbReference type="ARBA" id="ARBA00059527"/>
    </source>
</evidence>
<evidence type="ECO:0000259" key="21">
    <source>
        <dbReference type="Pfam" id="PF21405"/>
    </source>
</evidence>
<keyword evidence="7 14" id="KW-0460">Magnesium</keyword>
<feature type="domain" description="Alpha-D-phosphohexomutase C-terminal" evidence="18">
    <location>
        <begin position="441"/>
        <end position="489"/>
    </location>
</feature>
<dbReference type="FunFam" id="3.40.120.10:FF:000013">
    <property type="entry name" value="Phosphoacetylglucosamine mutase"/>
    <property type="match status" value="1"/>
</dbReference>
<dbReference type="FunFam" id="3.30.310.50:FF:000003">
    <property type="entry name" value="Phosphoacetylglucosamine mutase"/>
    <property type="match status" value="1"/>
</dbReference>
<gene>
    <name evidence="22" type="ORF">AAG570_009293</name>
</gene>
<feature type="binding site" evidence="17">
    <location>
        <position position="245"/>
    </location>
    <ligand>
        <name>Mg(2+)</name>
        <dbReference type="ChEBI" id="CHEBI:18420"/>
    </ligand>
</feature>
<dbReference type="InterPro" id="IPR005843">
    <property type="entry name" value="A-D-PHexomutase_C"/>
</dbReference>
<name>A0ABD0YNR1_9HEMI</name>
<dbReference type="InterPro" id="IPR049022">
    <property type="entry name" value="AMG1_III"/>
</dbReference>
<dbReference type="GO" id="GO:0004610">
    <property type="term" value="F:phosphoacetylglucosamine mutase activity"/>
    <property type="evidence" value="ECO:0007669"/>
    <property type="project" value="UniProtKB-UniRule"/>
</dbReference>
<dbReference type="Pfam" id="PF21404">
    <property type="entry name" value="AMG1_III"/>
    <property type="match status" value="1"/>
</dbReference>
<evidence type="ECO:0000256" key="3">
    <source>
        <dbReference type="ARBA" id="ARBA00010231"/>
    </source>
</evidence>
<keyword evidence="23" id="KW-1185">Reference proteome</keyword>
<dbReference type="Gene3D" id="3.30.310.50">
    <property type="entry name" value="Alpha-D-phosphohexomutase, C-terminal domain"/>
    <property type="match status" value="1"/>
</dbReference>
<evidence type="ECO:0000256" key="14">
    <source>
        <dbReference type="PIRNR" id="PIRNR016408"/>
    </source>
</evidence>
<proteinExistence type="inferred from homology"/>
<evidence type="ECO:0000256" key="4">
    <source>
        <dbReference type="ARBA" id="ARBA00012731"/>
    </source>
</evidence>
<feature type="domain" description="Alpha-D-phosphohexomutase alpha/beta/alpha" evidence="19">
    <location>
        <begin position="83"/>
        <end position="133"/>
    </location>
</feature>
<dbReference type="InterPro" id="IPR036900">
    <property type="entry name" value="A-D-PHexomutase_C_sf"/>
</dbReference>